<name>A0ACC1YZN7_MELAZ</name>
<protein>
    <submittedName>
        <fullName evidence="1">Protein CYCLOPS</fullName>
    </submittedName>
</protein>
<organism evidence="1 2">
    <name type="scientific">Melia azedarach</name>
    <name type="common">Chinaberry tree</name>
    <dbReference type="NCBI Taxonomy" id="155640"/>
    <lineage>
        <taxon>Eukaryota</taxon>
        <taxon>Viridiplantae</taxon>
        <taxon>Streptophyta</taxon>
        <taxon>Embryophyta</taxon>
        <taxon>Tracheophyta</taxon>
        <taxon>Spermatophyta</taxon>
        <taxon>Magnoliopsida</taxon>
        <taxon>eudicotyledons</taxon>
        <taxon>Gunneridae</taxon>
        <taxon>Pentapetalae</taxon>
        <taxon>rosids</taxon>
        <taxon>malvids</taxon>
        <taxon>Sapindales</taxon>
        <taxon>Meliaceae</taxon>
        <taxon>Melia</taxon>
    </lineage>
</organism>
<dbReference type="Proteomes" id="UP001164539">
    <property type="component" value="Chromosome 1"/>
</dbReference>
<evidence type="ECO:0000313" key="1">
    <source>
        <dbReference type="EMBL" id="KAJ4729112.1"/>
    </source>
</evidence>
<reference evidence="1 2" key="1">
    <citation type="journal article" date="2023" name="Science">
        <title>Complex scaffold remodeling in plant triterpene biosynthesis.</title>
        <authorList>
            <person name="De La Pena R."/>
            <person name="Hodgson H."/>
            <person name="Liu J.C."/>
            <person name="Stephenson M.J."/>
            <person name="Martin A.C."/>
            <person name="Owen C."/>
            <person name="Harkess A."/>
            <person name="Leebens-Mack J."/>
            <person name="Jimenez L.E."/>
            <person name="Osbourn A."/>
            <person name="Sattely E.S."/>
        </authorList>
    </citation>
    <scope>NUCLEOTIDE SEQUENCE [LARGE SCALE GENOMIC DNA]</scope>
    <source>
        <strain evidence="2">cv. JPN11</strain>
        <tissue evidence="1">Leaf</tissue>
    </source>
</reference>
<proteinExistence type="predicted"/>
<keyword evidence="2" id="KW-1185">Reference proteome</keyword>
<gene>
    <name evidence="1" type="ORF">OWV82_001943</name>
</gene>
<sequence length="562" mass="62574">MVDDGKWGKLDGDSFVKPGSGEQNFSLNHSQVVHRSEGEKSLMETEERGFSDLYRNTSEEIFLKSLMESSIGLPVPTMEMLGFKNLSQSFRTDSEELFKTWLTNGENHGYSSSSIAHRTRQASRRISTELTNLSTHQHGSLLQKNKSNDILFEKNTGMAEEISGDLRNAVERGLQASNLYLAKAWFHSSQPMTRSRSSELRRRYAAMQTAQTTIGVEAIHNASRHGANKLKEEFSNPNSYIDLPMSEIPNQMGTFMSASNSSSSTFNIPQVANVDKVSSVVSMLKGTLERKKLSSQIEKETVEGYFNGHYQAQEVIVNTSFHQGHGNHINEMAGTFQESSGVQVKDHGAVQTIQGSLDLDFEGFVNPTNTIQLSSISREPSQSESSAGAPVVSSGFDACDGPSNSSQTLSICESSRRPVGNGRSSENGSSAKDFRERMIDNLKDDRKRGGLVRYGSVTSAGSADKGDPTKRRRVERSRKMAEAKERNLTPAIPSDLQSILKRCENLEKEVRSLKLNLSFMNRKDSEQTKQIEELQKQNEELIDEKERLLEEIERIISETGKM</sequence>
<accession>A0ACC1YZN7</accession>
<comment type="caution">
    <text evidence="1">The sequence shown here is derived from an EMBL/GenBank/DDBJ whole genome shotgun (WGS) entry which is preliminary data.</text>
</comment>
<evidence type="ECO:0000313" key="2">
    <source>
        <dbReference type="Proteomes" id="UP001164539"/>
    </source>
</evidence>
<dbReference type="EMBL" id="CM051394">
    <property type="protein sequence ID" value="KAJ4729112.1"/>
    <property type="molecule type" value="Genomic_DNA"/>
</dbReference>